<gene>
    <name evidence="1" type="ORF">LTR36_001934</name>
</gene>
<protein>
    <recommendedName>
        <fullName evidence="3">F-box domain-containing protein</fullName>
    </recommendedName>
</protein>
<keyword evidence="2" id="KW-1185">Reference proteome</keyword>
<evidence type="ECO:0000313" key="2">
    <source>
        <dbReference type="Proteomes" id="UP001324427"/>
    </source>
</evidence>
<sequence>MASTTSTAVLYRSRQMVTRYQERNIRNTFPFLRLPAELRNLVYSFCLDSTAAQKIINRYYKDLRDTTNIKSVQAPLIWSKCPTIFLLSRQLYAESSFFIRKCSLTFDHGLLDLLTVKDFVPEILVRNVTSITIDDSGHPLFKDNILSASWMGYVTLIEQLAETLALGHKLRNLTISLAHEELVPHVTTCWAADYACGFRDSLRRACDALRSVRNVGNVTLVGFPLPLAAQLKARMESTPISFLDLPRDVRHIIYGGTLDWSDISQQLRHTMANWTDKTNSPPYPKRSTPTVLLLNRQITAEALTVLHAKPLALTCPGDHNMEKHHHVPNMLRFINRATLQHVQHLHLKLESWEWTYSLDHLLPVFAATSSHSSYPIVKGHGNSLKTVHVSFTDNLKTRFLADVNQLYPDNTLHTSLSGLAKIRGLKVVTFSGDLPACYTVPLAQIMQMPATVDRASLPKLHALQTNGEVVELEDDDE</sequence>
<dbReference type="EMBL" id="JAVFHQ010000015">
    <property type="protein sequence ID" value="KAK4546257.1"/>
    <property type="molecule type" value="Genomic_DNA"/>
</dbReference>
<proteinExistence type="predicted"/>
<evidence type="ECO:0008006" key="3">
    <source>
        <dbReference type="Google" id="ProtNLM"/>
    </source>
</evidence>
<dbReference type="InterPro" id="IPR038883">
    <property type="entry name" value="AN11006-like"/>
</dbReference>
<dbReference type="PANTHER" id="PTHR42085">
    <property type="entry name" value="F-BOX DOMAIN-CONTAINING PROTEIN"/>
    <property type="match status" value="1"/>
</dbReference>
<evidence type="ECO:0000313" key="1">
    <source>
        <dbReference type="EMBL" id="KAK4546257.1"/>
    </source>
</evidence>
<dbReference type="AlphaFoldDB" id="A0AAV9JNX3"/>
<dbReference type="Proteomes" id="UP001324427">
    <property type="component" value="Unassembled WGS sequence"/>
</dbReference>
<reference evidence="1 2" key="1">
    <citation type="submission" date="2021-11" db="EMBL/GenBank/DDBJ databases">
        <title>Black yeast isolated from Biological Soil Crust.</title>
        <authorList>
            <person name="Kurbessoian T."/>
        </authorList>
    </citation>
    <scope>NUCLEOTIDE SEQUENCE [LARGE SCALE GENOMIC DNA]</scope>
    <source>
        <strain evidence="1 2">CCFEE 5522</strain>
    </source>
</reference>
<organism evidence="1 2">
    <name type="scientific">Oleoguttula mirabilis</name>
    <dbReference type="NCBI Taxonomy" id="1507867"/>
    <lineage>
        <taxon>Eukaryota</taxon>
        <taxon>Fungi</taxon>
        <taxon>Dikarya</taxon>
        <taxon>Ascomycota</taxon>
        <taxon>Pezizomycotina</taxon>
        <taxon>Dothideomycetes</taxon>
        <taxon>Dothideomycetidae</taxon>
        <taxon>Mycosphaerellales</taxon>
        <taxon>Teratosphaeriaceae</taxon>
        <taxon>Oleoguttula</taxon>
    </lineage>
</organism>
<comment type="caution">
    <text evidence="1">The sequence shown here is derived from an EMBL/GenBank/DDBJ whole genome shotgun (WGS) entry which is preliminary data.</text>
</comment>
<accession>A0AAV9JNX3</accession>
<name>A0AAV9JNX3_9PEZI</name>
<dbReference type="PANTHER" id="PTHR42085:SF2">
    <property type="entry name" value="F-BOX DOMAIN-CONTAINING PROTEIN"/>
    <property type="match status" value="1"/>
</dbReference>